<dbReference type="PROSITE" id="PS51257">
    <property type="entry name" value="PROKAR_LIPOPROTEIN"/>
    <property type="match status" value="1"/>
</dbReference>
<dbReference type="GO" id="GO:0006508">
    <property type="term" value="P:proteolysis"/>
    <property type="evidence" value="ECO:0007669"/>
    <property type="project" value="UniProtKB-KW"/>
</dbReference>
<feature type="domain" description="NlpC/P60" evidence="6">
    <location>
        <begin position="46"/>
        <end position="170"/>
    </location>
</feature>
<name>F3PSG6_9BACE</name>
<keyword evidence="3" id="KW-0732">Signal</keyword>
<dbReference type="InterPro" id="IPR038765">
    <property type="entry name" value="Papain-like_cys_pep_sf"/>
</dbReference>
<dbReference type="PROSITE" id="PS51935">
    <property type="entry name" value="NLPC_P60"/>
    <property type="match status" value="1"/>
</dbReference>
<dbReference type="SUPFAM" id="SSF54001">
    <property type="entry name" value="Cysteine proteinases"/>
    <property type="match status" value="1"/>
</dbReference>
<reference evidence="7 8" key="1">
    <citation type="submission" date="2011-02" db="EMBL/GenBank/DDBJ databases">
        <authorList>
            <person name="Weinstock G."/>
            <person name="Sodergren E."/>
            <person name="Clifton S."/>
            <person name="Fulton L."/>
            <person name="Fulton B."/>
            <person name="Courtney L."/>
            <person name="Fronick C."/>
            <person name="Harrison M."/>
            <person name="Strong C."/>
            <person name="Farmer C."/>
            <person name="Delahaunty K."/>
            <person name="Markovic C."/>
            <person name="Hall O."/>
            <person name="Minx P."/>
            <person name="Tomlinson C."/>
            <person name="Mitreva M."/>
            <person name="Hou S."/>
            <person name="Chen J."/>
            <person name="Wollam A."/>
            <person name="Pepin K.H."/>
            <person name="Johnson M."/>
            <person name="Bhonagiri V."/>
            <person name="Zhang X."/>
            <person name="Suruliraj S."/>
            <person name="Warren W."/>
            <person name="Chinwalla A."/>
            <person name="Mardis E.R."/>
            <person name="Wilson R.K."/>
        </authorList>
    </citation>
    <scope>NUCLEOTIDE SEQUENCE [LARGE SCALE GENOMIC DNA]</scope>
    <source>
        <strain evidence="7 8">YIT 12057</strain>
    </source>
</reference>
<dbReference type="eggNOG" id="COG0791">
    <property type="taxonomic scope" value="Bacteria"/>
</dbReference>
<dbReference type="InterPro" id="IPR052062">
    <property type="entry name" value="Murein_DD/LD_carboxypeptidase"/>
</dbReference>
<evidence type="ECO:0000256" key="4">
    <source>
        <dbReference type="ARBA" id="ARBA00022801"/>
    </source>
</evidence>
<dbReference type="PANTHER" id="PTHR47360:SF1">
    <property type="entry name" value="ENDOPEPTIDASE NLPC-RELATED"/>
    <property type="match status" value="1"/>
</dbReference>
<evidence type="ECO:0000256" key="3">
    <source>
        <dbReference type="ARBA" id="ARBA00022729"/>
    </source>
</evidence>
<dbReference type="MEROPS" id="C40.004"/>
<dbReference type="HOGENOM" id="CLU_016043_9_0_10"/>
<sequence>MKRYLSYIAILSGLLIGFSSCRTSAPRLDYKALAQASVRLGVDIELEDNHKLYINAAEWIGTPYRAGGDNKRGTDCSGLVSQLYKKVYHTRLSRSTDGQLKESHKVSRRNLREGDLVFFTSRSSRKKVAHVGIYLKNGKFIHASTSQGVIVSDLKEQYYTRHWLCGGRIK</sequence>
<dbReference type="PANTHER" id="PTHR47360">
    <property type="entry name" value="MUREIN DD-ENDOPEPTIDASE MEPS/MUREIN LD-CARBOXYPEPTIDASE"/>
    <property type="match status" value="1"/>
</dbReference>
<keyword evidence="4" id="KW-0378">Hydrolase</keyword>
<organism evidence="7 8">
    <name type="scientific">Bacteroides fluxus YIT 12057</name>
    <dbReference type="NCBI Taxonomy" id="763034"/>
    <lineage>
        <taxon>Bacteria</taxon>
        <taxon>Pseudomonadati</taxon>
        <taxon>Bacteroidota</taxon>
        <taxon>Bacteroidia</taxon>
        <taxon>Bacteroidales</taxon>
        <taxon>Bacteroidaceae</taxon>
        <taxon>Bacteroides</taxon>
    </lineage>
</organism>
<evidence type="ECO:0000259" key="6">
    <source>
        <dbReference type="PROSITE" id="PS51935"/>
    </source>
</evidence>
<keyword evidence="5" id="KW-0788">Thiol protease</keyword>
<evidence type="ECO:0000313" key="7">
    <source>
        <dbReference type="EMBL" id="EGF57620.1"/>
    </source>
</evidence>
<evidence type="ECO:0000256" key="2">
    <source>
        <dbReference type="ARBA" id="ARBA00022670"/>
    </source>
</evidence>
<keyword evidence="2" id="KW-0645">Protease</keyword>
<dbReference type="RefSeq" id="WP_009124989.1">
    <property type="nucleotide sequence ID" value="NZ_GL882625.1"/>
</dbReference>
<evidence type="ECO:0000256" key="5">
    <source>
        <dbReference type="ARBA" id="ARBA00022807"/>
    </source>
</evidence>
<accession>F3PSG6</accession>
<evidence type="ECO:0000256" key="1">
    <source>
        <dbReference type="ARBA" id="ARBA00007074"/>
    </source>
</evidence>
<dbReference type="STRING" id="763034.HMPREF9446_01700"/>
<proteinExistence type="inferred from homology"/>
<evidence type="ECO:0000313" key="8">
    <source>
        <dbReference type="Proteomes" id="UP000003416"/>
    </source>
</evidence>
<dbReference type="Gene3D" id="3.90.1720.10">
    <property type="entry name" value="endopeptidase domain like (from Nostoc punctiforme)"/>
    <property type="match status" value="1"/>
</dbReference>
<dbReference type="InterPro" id="IPR000064">
    <property type="entry name" value="NLP_P60_dom"/>
</dbReference>
<dbReference type="GO" id="GO:0008234">
    <property type="term" value="F:cysteine-type peptidase activity"/>
    <property type="evidence" value="ECO:0007669"/>
    <property type="project" value="UniProtKB-KW"/>
</dbReference>
<dbReference type="AlphaFoldDB" id="F3PSG6"/>
<dbReference type="Proteomes" id="UP000003416">
    <property type="component" value="Unassembled WGS sequence"/>
</dbReference>
<dbReference type="GeneID" id="86049330"/>
<protein>
    <submittedName>
        <fullName evidence="7">NlpC/P60 family protein</fullName>
    </submittedName>
</protein>
<gene>
    <name evidence="7" type="ORF">HMPREF9446_01700</name>
</gene>
<comment type="caution">
    <text evidence="7">The sequence shown here is derived from an EMBL/GenBank/DDBJ whole genome shotgun (WGS) entry which is preliminary data.</text>
</comment>
<keyword evidence="8" id="KW-1185">Reference proteome</keyword>
<dbReference type="EMBL" id="AFBN01000028">
    <property type="protein sequence ID" value="EGF57620.1"/>
    <property type="molecule type" value="Genomic_DNA"/>
</dbReference>
<dbReference type="Pfam" id="PF00877">
    <property type="entry name" value="NLPC_P60"/>
    <property type="match status" value="1"/>
</dbReference>
<comment type="similarity">
    <text evidence="1">Belongs to the peptidase C40 family.</text>
</comment>